<reference evidence="3" key="1">
    <citation type="journal article" date="2015" name="Microbiology">
        <title>Genome of Methanoregula boonei 6A8 reveals adaptations to oligotrophic peatland environments.</title>
        <authorList>
            <person name="Braeuer S."/>
            <person name="Cadillo-Quiroz H."/>
            <person name="Kyrpides N."/>
            <person name="Woyke T."/>
            <person name="Goodwin L."/>
            <person name="Detter C."/>
            <person name="Podell S."/>
            <person name="Yavitt J.B."/>
            <person name="Zinder S.H."/>
        </authorList>
    </citation>
    <scope>NUCLEOTIDE SEQUENCE [LARGE SCALE GENOMIC DNA]</scope>
    <source>
        <strain evidence="3">DSM 21154 / JCM 14090 / 6A8</strain>
    </source>
</reference>
<dbReference type="Proteomes" id="UP000002408">
    <property type="component" value="Chromosome"/>
</dbReference>
<keyword evidence="3" id="KW-1185">Reference proteome</keyword>
<evidence type="ECO:0000313" key="2">
    <source>
        <dbReference type="EMBL" id="ABS56818.1"/>
    </source>
</evidence>
<organism evidence="2 3">
    <name type="scientific">Methanoregula boonei (strain DSM 21154 / JCM 14090 / 6A8)</name>
    <dbReference type="NCBI Taxonomy" id="456442"/>
    <lineage>
        <taxon>Archaea</taxon>
        <taxon>Methanobacteriati</taxon>
        <taxon>Methanobacteriota</taxon>
        <taxon>Stenosarchaea group</taxon>
        <taxon>Methanomicrobia</taxon>
        <taxon>Methanomicrobiales</taxon>
        <taxon>Methanoregulaceae</taxon>
        <taxon>Methanoregula</taxon>
    </lineage>
</organism>
<gene>
    <name evidence="2" type="ordered locus">Mboo_2304</name>
</gene>
<dbReference type="KEGG" id="mbn:Mboo_2304"/>
<sequence>MQARIHGGRRRRSAEIPWLFVATIIGVVIVAGAAVLYFSGGSSSGHSSSDMVPLTPTPTGTLAATGTHAVVTSSTPVVIATSTPAVVSSTGVSISVSYIGGFNGTYNSGDGIMTVSGSGSKVYTVANATGTITATFQKTDSTATHPLSVSIYKNGQQLAIDNTSASYGKVTVSATV</sequence>
<evidence type="ECO:0000313" key="3">
    <source>
        <dbReference type="Proteomes" id="UP000002408"/>
    </source>
</evidence>
<keyword evidence="1" id="KW-1133">Transmembrane helix</keyword>
<evidence type="ECO:0000256" key="1">
    <source>
        <dbReference type="SAM" id="Phobius"/>
    </source>
</evidence>
<dbReference type="GeneID" id="5411259"/>
<keyword evidence="1" id="KW-0472">Membrane</keyword>
<dbReference type="EMBL" id="CP000780">
    <property type="protein sequence ID" value="ABS56818.1"/>
    <property type="molecule type" value="Genomic_DNA"/>
</dbReference>
<dbReference type="AlphaFoldDB" id="A7IAQ7"/>
<name>A7IAQ7_METB6</name>
<dbReference type="eggNOG" id="arCOG10346">
    <property type="taxonomic scope" value="Archaea"/>
</dbReference>
<accession>A7IAQ7</accession>
<dbReference type="STRING" id="456442.Mboo_2304"/>
<dbReference type="RefSeq" id="WP_012107878.1">
    <property type="nucleotide sequence ID" value="NC_009712.1"/>
</dbReference>
<feature type="transmembrane region" description="Helical" evidence="1">
    <location>
        <begin position="16"/>
        <end position="38"/>
    </location>
</feature>
<proteinExistence type="predicted"/>
<dbReference type="HOGENOM" id="CLU_1521860_0_0_2"/>
<keyword evidence="1" id="KW-0812">Transmembrane</keyword>
<protein>
    <submittedName>
        <fullName evidence="2">Uncharacterized protein</fullName>
    </submittedName>
</protein>